<evidence type="ECO:0000313" key="1">
    <source>
        <dbReference type="EMBL" id="PCR90921.1"/>
    </source>
</evidence>
<dbReference type="AlphaFoldDB" id="A0A2A5QVP5"/>
<keyword evidence="2" id="KW-1185">Reference proteome</keyword>
<protein>
    <submittedName>
        <fullName evidence="1">Uncharacterized protein</fullName>
    </submittedName>
</protein>
<accession>A0A2A5QVP5</accession>
<evidence type="ECO:0000313" key="2">
    <source>
        <dbReference type="Proteomes" id="UP000219689"/>
    </source>
</evidence>
<dbReference type="Proteomes" id="UP000219689">
    <property type="component" value="Unassembled WGS sequence"/>
</dbReference>
<organism evidence="1 2">
    <name type="scientific">Natrinema ejinorense</name>
    <dbReference type="NCBI Taxonomy" id="373386"/>
    <lineage>
        <taxon>Archaea</taxon>
        <taxon>Methanobacteriati</taxon>
        <taxon>Methanobacteriota</taxon>
        <taxon>Stenosarchaea group</taxon>
        <taxon>Halobacteria</taxon>
        <taxon>Halobacteriales</taxon>
        <taxon>Natrialbaceae</taxon>
        <taxon>Natrinema</taxon>
    </lineage>
</organism>
<gene>
    <name evidence="1" type="ORF">CP557_10550</name>
</gene>
<sequence>MISTETSVVLSWQHGIATPSPTDSLTPDGRRFASSEPSLASLATTSRGFEPRLTVVHRATARATAYRLTIRLE</sequence>
<comment type="caution">
    <text evidence="1">The sequence shown here is derived from an EMBL/GenBank/DDBJ whole genome shotgun (WGS) entry which is preliminary data.</text>
</comment>
<proteinExistence type="predicted"/>
<dbReference type="EMBL" id="NXNI01000001">
    <property type="protein sequence ID" value="PCR90921.1"/>
    <property type="molecule type" value="Genomic_DNA"/>
</dbReference>
<reference evidence="1 2" key="1">
    <citation type="submission" date="2017-09" db="EMBL/GenBank/DDBJ databases">
        <title>Genome sequences of Natrinema ejinorence JCM 13890T.</title>
        <authorList>
            <person name="Roh S.W."/>
            <person name="Kim Y.B."/>
            <person name="Kim J.Y."/>
        </authorList>
    </citation>
    <scope>NUCLEOTIDE SEQUENCE [LARGE SCALE GENOMIC DNA]</scope>
    <source>
        <strain evidence="1 2">JCM 13890</strain>
    </source>
</reference>
<name>A0A2A5QVP5_9EURY</name>